<name>A0A4Q9BJG7_9BACT</name>
<evidence type="ECO:0000256" key="2">
    <source>
        <dbReference type="ARBA" id="ARBA00013855"/>
    </source>
</evidence>
<dbReference type="RefSeq" id="WP_130895379.1">
    <property type="nucleotide sequence ID" value="NZ_CP049835.1"/>
</dbReference>
<feature type="domain" description="Rod shape-determining protein MreC beta-barrel core" evidence="5">
    <location>
        <begin position="113"/>
        <end position="261"/>
    </location>
</feature>
<dbReference type="InterPro" id="IPR042175">
    <property type="entry name" value="Cell/Rod_MreC_2"/>
</dbReference>
<evidence type="ECO:0000313" key="7">
    <source>
        <dbReference type="Proteomes" id="UP000293583"/>
    </source>
</evidence>
<dbReference type="Gene3D" id="2.40.10.350">
    <property type="entry name" value="Rod shape-determining protein MreC, domain 2"/>
    <property type="match status" value="1"/>
</dbReference>
<comment type="caution">
    <text evidence="6">The sequence shown here is derived from an EMBL/GenBank/DDBJ whole genome shotgun (WGS) entry which is preliminary data.</text>
</comment>
<dbReference type="GO" id="GO:0008360">
    <property type="term" value="P:regulation of cell shape"/>
    <property type="evidence" value="ECO:0007669"/>
    <property type="project" value="UniProtKB-KW"/>
</dbReference>
<dbReference type="GO" id="GO:0005886">
    <property type="term" value="C:plasma membrane"/>
    <property type="evidence" value="ECO:0007669"/>
    <property type="project" value="TreeGrafter"/>
</dbReference>
<organism evidence="6 7">
    <name type="scientific">Aquirufa antheringensis</name>
    <dbReference type="NCBI Taxonomy" id="2516559"/>
    <lineage>
        <taxon>Bacteria</taxon>
        <taxon>Pseudomonadati</taxon>
        <taxon>Bacteroidota</taxon>
        <taxon>Cytophagia</taxon>
        <taxon>Cytophagales</taxon>
        <taxon>Flectobacillaceae</taxon>
        <taxon>Aquirufa</taxon>
    </lineage>
</organism>
<sequence>MNQLFEFLLRQRNLLLFVLLQLISLWSVFTYNNYQHTLYFNTTNAWAASILSTRQEVASYHQLREINGELALENQKLHQQVFQLQAQVQQKADLPVFFSKASLDRYKPIACKVIDQSTRNSQNYLTIEKGYLDGIKPGMAVISSTGVVGKVISCQANLSLIVSVLHTSNTVSAKIKSSGELGYIKWPGYQPEVAELMDVSKYKKVVKGDTIVTSDYNAVYPPNVPIGIVAKVGLQDDGTFHDIKVMLLTHFSTLRYVYVIENKFAGQQSKLEQAKPKID</sequence>
<dbReference type="InterPro" id="IPR042177">
    <property type="entry name" value="Cell/Rod_1"/>
</dbReference>
<dbReference type="AlphaFoldDB" id="A0A4Q9BJG7"/>
<dbReference type="NCBIfam" id="NF010532">
    <property type="entry name" value="PRK13922.9-3"/>
    <property type="match status" value="1"/>
</dbReference>
<evidence type="ECO:0000313" key="6">
    <source>
        <dbReference type="EMBL" id="TBH75518.1"/>
    </source>
</evidence>
<comment type="similarity">
    <text evidence="1">Belongs to the MreC family.</text>
</comment>
<protein>
    <recommendedName>
        <fullName evidence="2">Cell shape-determining protein MreC</fullName>
    </recommendedName>
    <alternativeName>
        <fullName evidence="4">Cell shape protein MreC</fullName>
    </alternativeName>
</protein>
<keyword evidence="7" id="KW-1185">Reference proteome</keyword>
<evidence type="ECO:0000256" key="4">
    <source>
        <dbReference type="ARBA" id="ARBA00032089"/>
    </source>
</evidence>
<dbReference type="OrthoDB" id="9811827at2"/>
<reference evidence="6 7" key="1">
    <citation type="submission" date="2019-02" db="EMBL/GenBank/DDBJ databases">
        <title>Genome of a new Bacteroidetes strain.</title>
        <authorList>
            <person name="Pitt A."/>
        </authorList>
    </citation>
    <scope>NUCLEOTIDE SEQUENCE [LARGE SCALE GENOMIC DNA]</scope>
    <source>
        <strain evidence="6 7">103A-SOEBACH</strain>
    </source>
</reference>
<dbReference type="InterPro" id="IPR055342">
    <property type="entry name" value="MreC_beta-barrel_core"/>
</dbReference>
<dbReference type="InterPro" id="IPR007221">
    <property type="entry name" value="MreC"/>
</dbReference>
<proteinExistence type="inferred from homology"/>
<evidence type="ECO:0000256" key="3">
    <source>
        <dbReference type="ARBA" id="ARBA00022960"/>
    </source>
</evidence>
<dbReference type="EMBL" id="SEWY01000001">
    <property type="protein sequence ID" value="TBH75518.1"/>
    <property type="molecule type" value="Genomic_DNA"/>
</dbReference>
<dbReference type="Proteomes" id="UP000293583">
    <property type="component" value="Unassembled WGS sequence"/>
</dbReference>
<accession>A0A4Q9BJG7</accession>
<keyword evidence="3" id="KW-0133">Cell shape</keyword>
<gene>
    <name evidence="6" type="primary">mreC</name>
    <name evidence="6" type="ORF">EWU20_02745</name>
</gene>
<dbReference type="PANTHER" id="PTHR34138:SF1">
    <property type="entry name" value="CELL SHAPE-DETERMINING PROTEIN MREC"/>
    <property type="match status" value="1"/>
</dbReference>
<evidence type="ECO:0000259" key="5">
    <source>
        <dbReference type="Pfam" id="PF04085"/>
    </source>
</evidence>
<dbReference type="Gene3D" id="2.40.10.340">
    <property type="entry name" value="Rod shape-determining protein MreC, domain 1"/>
    <property type="match status" value="1"/>
</dbReference>
<dbReference type="PANTHER" id="PTHR34138">
    <property type="entry name" value="CELL SHAPE-DETERMINING PROTEIN MREC"/>
    <property type="match status" value="1"/>
</dbReference>
<evidence type="ECO:0000256" key="1">
    <source>
        <dbReference type="ARBA" id="ARBA00009369"/>
    </source>
</evidence>
<dbReference type="Pfam" id="PF04085">
    <property type="entry name" value="MreC"/>
    <property type="match status" value="1"/>
</dbReference>